<dbReference type="EMBL" id="CP121196">
    <property type="protein sequence ID" value="XBH15622.1"/>
    <property type="molecule type" value="Genomic_DNA"/>
</dbReference>
<organism evidence="1">
    <name type="scientific">Telmatobacter sp. DSM 110680</name>
    <dbReference type="NCBI Taxonomy" id="3036704"/>
    <lineage>
        <taxon>Bacteria</taxon>
        <taxon>Pseudomonadati</taxon>
        <taxon>Acidobacteriota</taxon>
        <taxon>Terriglobia</taxon>
        <taxon>Terriglobales</taxon>
        <taxon>Acidobacteriaceae</taxon>
        <taxon>Telmatobacter</taxon>
    </lineage>
</organism>
<protein>
    <submittedName>
        <fullName evidence="1">Uncharacterized protein</fullName>
    </submittedName>
</protein>
<dbReference type="RefSeq" id="WP_348260856.1">
    <property type="nucleotide sequence ID" value="NZ_CP121196.1"/>
</dbReference>
<name>A0AAU7DC43_9BACT</name>
<dbReference type="AlphaFoldDB" id="A0AAU7DC43"/>
<proteinExistence type="predicted"/>
<gene>
    <name evidence="1" type="ORF">P8935_13695</name>
</gene>
<evidence type="ECO:0000313" key="1">
    <source>
        <dbReference type="EMBL" id="XBH15622.1"/>
    </source>
</evidence>
<sequence>MTRRGIPVIRGAGIDDANALDRMRALFESFEYVTTDTYGSHVSYALYFGAKVSIWGTATPALRENVLSDGAWAPFPEAVDKLFSEETARHEREYLKPLRVDPWNGVLDVSSGKLMLGHEKKLTPSEMRQAFRWTPSGILTEGIRQRVRSSQLWRAGSAAKRRLFAHEKG</sequence>
<accession>A0AAU7DC43</accession>
<reference evidence="1" key="1">
    <citation type="submission" date="2023-03" db="EMBL/GenBank/DDBJ databases">
        <title>Edaphobacter sp.</title>
        <authorList>
            <person name="Huber K.J."/>
            <person name="Papendorf J."/>
            <person name="Pilke C."/>
            <person name="Bunk B."/>
            <person name="Sproeer C."/>
            <person name="Pester M."/>
        </authorList>
    </citation>
    <scope>NUCLEOTIDE SEQUENCE</scope>
    <source>
        <strain evidence="1">DSM 110680</strain>
    </source>
</reference>